<dbReference type="AlphaFoldDB" id="A0A1D6Q8U4"/>
<evidence type="ECO:0000256" key="1">
    <source>
        <dbReference type="SAM" id="MobiDB-lite"/>
    </source>
</evidence>
<dbReference type="STRING" id="4577.A0A1D6Q8U4"/>
<dbReference type="InParanoid" id="A0A1D6Q8U4"/>
<dbReference type="EMBL" id="CM000780">
    <property type="protein sequence ID" value="AQK54810.1"/>
    <property type="molecule type" value="Genomic_DNA"/>
</dbReference>
<feature type="compositionally biased region" description="Polar residues" evidence="1">
    <location>
        <begin position="7"/>
        <end position="18"/>
    </location>
</feature>
<dbReference type="PANTHER" id="PTHR33095">
    <property type="entry name" value="OS07G0619500 PROTEIN"/>
    <property type="match status" value="1"/>
</dbReference>
<organism evidence="2">
    <name type="scientific">Zea mays</name>
    <name type="common">Maize</name>
    <dbReference type="NCBI Taxonomy" id="4577"/>
    <lineage>
        <taxon>Eukaryota</taxon>
        <taxon>Viridiplantae</taxon>
        <taxon>Streptophyta</taxon>
        <taxon>Embryophyta</taxon>
        <taxon>Tracheophyta</taxon>
        <taxon>Spermatophyta</taxon>
        <taxon>Magnoliopsida</taxon>
        <taxon>Liliopsida</taxon>
        <taxon>Poales</taxon>
        <taxon>Poaceae</taxon>
        <taxon>PACMAD clade</taxon>
        <taxon>Panicoideae</taxon>
        <taxon>Andropogonodae</taxon>
        <taxon>Andropogoneae</taxon>
        <taxon>Tripsacinae</taxon>
        <taxon>Zea</taxon>
    </lineage>
</organism>
<dbReference type="ExpressionAtlas" id="A0A1D6Q8U4">
    <property type="expression patterns" value="baseline and differential"/>
</dbReference>
<proteinExistence type="predicted"/>
<feature type="region of interest" description="Disordered" evidence="1">
    <location>
        <begin position="1"/>
        <end position="32"/>
    </location>
</feature>
<gene>
    <name evidence="2" type="ORF">ZEAMMB73_Zm00001d051654</name>
</gene>
<sequence>MDDDIDSSCSTPFASAPSSPGRPHAISGGSGGGGYFFSAPASPIHHLLLSTSCSASATPSTGGRGCVGDVEFEFGGPGGPMISADELFHNGQIRPLTLPPLRIER</sequence>
<protein>
    <submittedName>
        <fullName evidence="2">Uncharacterized protein</fullName>
    </submittedName>
</protein>
<name>A0A1D6Q8U4_MAIZE</name>
<reference evidence="2" key="1">
    <citation type="submission" date="2015-12" db="EMBL/GenBank/DDBJ databases">
        <title>Update maize B73 reference genome by single molecule sequencing technologies.</title>
        <authorList>
            <consortium name="Maize Genome Sequencing Project"/>
            <person name="Ware D."/>
        </authorList>
    </citation>
    <scope>NUCLEOTIDE SEQUENCE</scope>
    <source>
        <tissue evidence="2">Seedling</tissue>
    </source>
</reference>
<dbReference type="PANTHER" id="PTHR33095:SF57">
    <property type="entry name" value="EXPRESSED PROTEIN"/>
    <property type="match status" value="1"/>
</dbReference>
<evidence type="ECO:0000313" key="2">
    <source>
        <dbReference type="EMBL" id="AQK54810.1"/>
    </source>
</evidence>
<accession>A0A1D6Q8U4</accession>